<evidence type="ECO:0000313" key="1">
    <source>
        <dbReference type="EMBL" id="MCR2044082.1"/>
    </source>
</evidence>
<dbReference type="InterPro" id="IPR050696">
    <property type="entry name" value="FtsA/MreB"/>
</dbReference>
<sequence>MDLSTVNEYIGKFNNLIQTKSCNSYDGKLKVGVDLGTANIVLAIVDQEGNPIAGASQEAKVVKDGIVVDYIGAVNILEKLKHDIEEMLKINLNYSAIAVPPGTIDGNVKVISNVVESVGMDVVDIIDEPTAAATVLGIQDGAVVDVGGGTTGISILKEGKVIYTADEPTGGTHMTLVLGGSYGISFDEAEKLKRDPKKEEKVFVAIKPVIEKMAEIVKRHIQGYSVDKIYVVGGACSFTKFEEVFTKYIGIKTIKPLNPLLITPLGIALNCNGEGE</sequence>
<organism evidence="1 2">
    <name type="scientific">Anaerosalibacter massiliensis</name>
    <dbReference type="NCBI Taxonomy" id="1347392"/>
    <lineage>
        <taxon>Bacteria</taxon>
        <taxon>Bacillati</taxon>
        <taxon>Bacillota</taxon>
        <taxon>Tissierellia</taxon>
        <taxon>Tissierellales</taxon>
        <taxon>Sporanaerobacteraceae</taxon>
        <taxon>Anaerosalibacter</taxon>
    </lineage>
</organism>
<dbReference type="NCBIfam" id="NF011660">
    <property type="entry name" value="PRK15080.1"/>
    <property type="match status" value="1"/>
</dbReference>
<dbReference type="AlphaFoldDB" id="A0A9X2MJ39"/>
<dbReference type="NCBIfam" id="TIGR02529">
    <property type="entry name" value="EutJ"/>
    <property type="match status" value="1"/>
</dbReference>
<dbReference type="InterPro" id="IPR005883">
    <property type="entry name" value="PilM"/>
</dbReference>
<dbReference type="RefSeq" id="WP_042682922.1">
    <property type="nucleotide sequence ID" value="NZ_CABKTM010000049.1"/>
</dbReference>
<gene>
    <name evidence="1" type="primary">eutJ</name>
    <name evidence="1" type="ORF">NSA23_08110</name>
</gene>
<evidence type="ECO:0000313" key="2">
    <source>
        <dbReference type="Proteomes" id="UP001142078"/>
    </source>
</evidence>
<dbReference type="PANTHER" id="PTHR32432">
    <property type="entry name" value="CELL DIVISION PROTEIN FTSA-RELATED"/>
    <property type="match status" value="1"/>
</dbReference>
<proteinExistence type="predicted"/>
<dbReference type="PANTHER" id="PTHR32432:SF3">
    <property type="entry name" value="ETHANOLAMINE UTILIZATION PROTEIN EUTJ"/>
    <property type="match status" value="1"/>
</dbReference>
<dbReference type="Pfam" id="PF11104">
    <property type="entry name" value="PilM_2"/>
    <property type="match status" value="1"/>
</dbReference>
<accession>A0A9X2MJ39</accession>
<dbReference type="SUPFAM" id="SSF53067">
    <property type="entry name" value="Actin-like ATPase domain"/>
    <property type="match status" value="1"/>
</dbReference>
<protein>
    <submittedName>
        <fullName evidence="1">Ethanolamine utilization protein EutJ</fullName>
    </submittedName>
</protein>
<comment type="caution">
    <text evidence="1">The sequence shown here is derived from an EMBL/GenBank/DDBJ whole genome shotgun (WGS) entry which is preliminary data.</text>
</comment>
<reference evidence="1" key="1">
    <citation type="submission" date="2022-07" db="EMBL/GenBank/DDBJ databases">
        <title>Enhanced cultured diversity of the mouse gut microbiota enables custom-made synthetic communities.</title>
        <authorList>
            <person name="Afrizal A."/>
        </authorList>
    </citation>
    <scope>NUCLEOTIDE SEQUENCE</scope>
    <source>
        <strain evidence="1">DSM 29482</strain>
    </source>
</reference>
<dbReference type="Proteomes" id="UP001142078">
    <property type="component" value="Unassembled WGS sequence"/>
</dbReference>
<dbReference type="OrthoDB" id="306538at2"/>
<dbReference type="Gene3D" id="3.30.420.40">
    <property type="match status" value="2"/>
</dbReference>
<keyword evidence="2" id="KW-1185">Reference proteome</keyword>
<dbReference type="CDD" id="cd24047">
    <property type="entry name" value="ASKHA_NBD_EutJ"/>
    <property type="match status" value="1"/>
</dbReference>
<dbReference type="InterPro" id="IPR043129">
    <property type="entry name" value="ATPase_NBD"/>
</dbReference>
<dbReference type="EMBL" id="JANJZL010000004">
    <property type="protein sequence ID" value="MCR2044082.1"/>
    <property type="molecule type" value="Genomic_DNA"/>
</dbReference>
<dbReference type="InterPro" id="IPR013366">
    <property type="entry name" value="EutJ"/>
</dbReference>
<name>A0A9X2MJ39_9FIRM</name>